<evidence type="ECO:0000313" key="2">
    <source>
        <dbReference type="EMBL" id="KAK9223973.1"/>
    </source>
</evidence>
<evidence type="ECO:0008006" key="4">
    <source>
        <dbReference type="Google" id="ProtNLM"/>
    </source>
</evidence>
<evidence type="ECO:0000256" key="1">
    <source>
        <dbReference type="ARBA" id="ARBA00022737"/>
    </source>
</evidence>
<dbReference type="Pfam" id="PF01535">
    <property type="entry name" value="PPR"/>
    <property type="match status" value="2"/>
</dbReference>
<organism evidence="2 3">
    <name type="scientific">Citrus x changshan-huyou</name>
    <dbReference type="NCBI Taxonomy" id="2935761"/>
    <lineage>
        <taxon>Eukaryota</taxon>
        <taxon>Viridiplantae</taxon>
        <taxon>Streptophyta</taxon>
        <taxon>Embryophyta</taxon>
        <taxon>Tracheophyta</taxon>
        <taxon>Spermatophyta</taxon>
        <taxon>Magnoliopsida</taxon>
        <taxon>eudicotyledons</taxon>
        <taxon>Gunneridae</taxon>
        <taxon>Pentapetalae</taxon>
        <taxon>rosids</taxon>
        <taxon>malvids</taxon>
        <taxon>Sapindales</taxon>
        <taxon>Rutaceae</taxon>
        <taxon>Aurantioideae</taxon>
        <taxon>Citrus</taxon>
    </lineage>
</organism>
<dbReference type="PANTHER" id="PTHR47926">
    <property type="entry name" value="PENTATRICOPEPTIDE REPEAT-CONTAINING PROTEIN"/>
    <property type="match status" value="1"/>
</dbReference>
<dbReference type="NCBIfam" id="TIGR00756">
    <property type="entry name" value="PPR"/>
    <property type="match status" value="2"/>
</dbReference>
<evidence type="ECO:0000313" key="3">
    <source>
        <dbReference type="Proteomes" id="UP001428341"/>
    </source>
</evidence>
<dbReference type="Proteomes" id="UP001428341">
    <property type="component" value="Unassembled WGS sequence"/>
</dbReference>
<sequence>MEAKNVDSWNFMMSGYANAGLVEEARRIRRGWNRWFYSFALVAIYSKCGDIEKAKRVFRSAKNKGITTWNCTVSGGLIGQSGLLLEAEEFVRAMPQRNSAGSQFWVLAKTMQFGDGRTCS</sequence>
<gene>
    <name evidence="2" type="ORF">WN944_012422</name>
</gene>
<protein>
    <recommendedName>
        <fullName evidence="4">Pentatricopeptide repeat-containing protein</fullName>
    </recommendedName>
</protein>
<dbReference type="InterPro" id="IPR011990">
    <property type="entry name" value="TPR-like_helical_dom_sf"/>
</dbReference>
<accession>A0AAP0MV59</accession>
<reference evidence="2 3" key="1">
    <citation type="submission" date="2024-05" db="EMBL/GenBank/DDBJ databases">
        <title>Haplotype-resolved chromosome-level genome assembly of Huyou (Citrus changshanensis).</title>
        <authorList>
            <person name="Miao C."/>
            <person name="Chen W."/>
            <person name="Wu Y."/>
            <person name="Wang L."/>
            <person name="Zhao S."/>
            <person name="Grierson D."/>
            <person name="Xu C."/>
            <person name="Chen K."/>
        </authorList>
    </citation>
    <scope>NUCLEOTIDE SEQUENCE [LARGE SCALE GENOMIC DNA]</scope>
    <source>
        <strain evidence="2">01-14</strain>
        <tissue evidence="2">Leaf</tissue>
    </source>
</reference>
<dbReference type="Gene3D" id="1.25.40.10">
    <property type="entry name" value="Tetratricopeptide repeat domain"/>
    <property type="match status" value="1"/>
</dbReference>
<comment type="caution">
    <text evidence="2">The sequence shown here is derived from an EMBL/GenBank/DDBJ whole genome shotgun (WGS) entry which is preliminary data.</text>
</comment>
<dbReference type="AlphaFoldDB" id="A0AAP0MV59"/>
<dbReference type="EMBL" id="JBCGBO010000002">
    <property type="protein sequence ID" value="KAK9223973.1"/>
    <property type="molecule type" value="Genomic_DNA"/>
</dbReference>
<name>A0AAP0MV59_9ROSI</name>
<keyword evidence="1" id="KW-0677">Repeat</keyword>
<dbReference type="GO" id="GO:0009451">
    <property type="term" value="P:RNA modification"/>
    <property type="evidence" value="ECO:0007669"/>
    <property type="project" value="InterPro"/>
</dbReference>
<dbReference type="GO" id="GO:0003723">
    <property type="term" value="F:RNA binding"/>
    <property type="evidence" value="ECO:0007669"/>
    <property type="project" value="InterPro"/>
</dbReference>
<proteinExistence type="predicted"/>
<dbReference type="InterPro" id="IPR002885">
    <property type="entry name" value="PPR_rpt"/>
</dbReference>
<keyword evidence="3" id="KW-1185">Reference proteome</keyword>
<dbReference type="InterPro" id="IPR046960">
    <property type="entry name" value="PPR_At4g14850-like_plant"/>
</dbReference>